<feature type="binding site" evidence="7">
    <location>
        <begin position="26"/>
        <end position="31"/>
    </location>
    <ligand>
        <name>ATP</name>
        <dbReference type="ChEBI" id="CHEBI:30616"/>
    </ligand>
</feature>
<comment type="domain">
    <text evidence="7">The N-terminal region contains the highly conserved SGGXDS motif, predicted to be a P-loop motif involved in ATP binding.</text>
</comment>
<comment type="similarity">
    <text evidence="7">Belongs to the tRNA(Ile)-lysidine synthase family.</text>
</comment>
<evidence type="ECO:0000259" key="8">
    <source>
        <dbReference type="Pfam" id="PF01171"/>
    </source>
</evidence>
<dbReference type="Gene3D" id="1.20.59.20">
    <property type="match status" value="1"/>
</dbReference>
<evidence type="ECO:0000256" key="7">
    <source>
        <dbReference type="HAMAP-Rule" id="MF_01161"/>
    </source>
</evidence>
<comment type="caution">
    <text evidence="10">The sequence shown here is derived from an EMBL/GenBank/DDBJ whole genome shotgun (WGS) entry which is preliminary data.</text>
</comment>
<keyword evidence="11" id="KW-1185">Reference proteome</keyword>
<keyword evidence="3 7" id="KW-0819">tRNA processing</keyword>
<evidence type="ECO:0000256" key="2">
    <source>
        <dbReference type="ARBA" id="ARBA00022598"/>
    </source>
</evidence>
<evidence type="ECO:0000259" key="9">
    <source>
        <dbReference type="Pfam" id="PF09179"/>
    </source>
</evidence>
<dbReference type="InterPro" id="IPR012795">
    <property type="entry name" value="tRNA_Ile_lys_synt_N"/>
</dbReference>
<dbReference type="Pfam" id="PF09179">
    <property type="entry name" value="TilS"/>
    <property type="match status" value="1"/>
</dbReference>
<evidence type="ECO:0000313" key="10">
    <source>
        <dbReference type="EMBL" id="GAL23680.1"/>
    </source>
</evidence>
<dbReference type="GO" id="GO:0032267">
    <property type="term" value="F:tRNA(Ile)-lysidine synthase activity"/>
    <property type="evidence" value="ECO:0007669"/>
    <property type="project" value="UniProtKB-EC"/>
</dbReference>
<proteinExistence type="inferred from homology"/>
<organism evidence="10 11">
    <name type="scientific">Vibrio variabilis</name>
    <dbReference type="NCBI Taxonomy" id="990271"/>
    <lineage>
        <taxon>Bacteria</taxon>
        <taxon>Pseudomonadati</taxon>
        <taxon>Pseudomonadota</taxon>
        <taxon>Gammaproteobacteria</taxon>
        <taxon>Vibrionales</taxon>
        <taxon>Vibrionaceae</taxon>
        <taxon>Vibrio</taxon>
    </lineage>
</organism>
<sequence>MSLRQQFTDSMLRYLPDGGRIVVGFSGGVDSRVLLRLAVEYRTCCPSTSIVAVHVHHGLSDKADHWLALCQQWAKEEEVEFVAEHVQLNLNSGDSIEQQARHARYQAINQHMTHDDVLITGQHLDDQAETFLLAVKRGSGPKGLSSMAVCMPFGKGTLVRPLLGAQRQDIEQFANDEALQWLEDESNQDTRFDRNFLRHEVMPLLSTRWPSFSKAVNRSARLCAKQERLLEELLKPDLDACLDSFMGIDVEALNHFSELKRDQLLRMWLESQVTVLPSEVQLQKLWQEVALARVDANPQIEMSGGVVRRFRGYLYWITQQTDVTSWTHALTLEEPLALPDDLGS</sequence>
<dbReference type="SUPFAM" id="SSF52402">
    <property type="entry name" value="Adenine nucleotide alpha hydrolases-like"/>
    <property type="match status" value="1"/>
</dbReference>
<gene>
    <name evidence="7" type="primary">tilS</name>
    <name evidence="10" type="ORF">JCM19239_7634</name>
</gene>
<dbReference type="SUPFAM" id="SSF82829">
    <property type="entry name" value="MesJ substrate recognition domain-like"/>
    <property type="match status" value="1"/>
</dbReference>
<dbReference type="InterPro" id="IPR011063">
    <property type="entry name" value="TilS/TtcA_N"/>
</dbReference>
<dbReference type="HAMAP" id="MF_01161">
    <property type="entry name" value="tRNA_Ile_lys_synt"/>
    <property type="match status" value="1"/>
</dbReference>
<evidence type="ECO:0000256" key="6">
    <source>
        <dbReference type="ARBA" id="ARBA00048539"/>
    </source>
</evidence>
<dbReference type="Gene3D" id="3.40.50.620">
    <property type="entry name" value="HUPs"/>
    <property type="match status" value="1"/>
</dbReference>
<comment type="subcellular location">
    <subcellularLocation>
        <location evidence="7">Cytoplasm</location>
    </subcellularLocation>
</comment>
<evidence type="ECO:0000313" key="11">
    <source>
        <dbReference type="Proteomes" id="UP000029223"/>
    </source>
</evidence>
<dbReference type="Pfam" id="PF01171">
    <property type="entry name" value="ATP_bind_3"/>
    <property type="match status" value="1"/>
</dbReference>
<dbReference type="CDD" id="cd01992">
    <property type="entry name" value="TilS_N"/>
    <property type="match status" value="1"/>
</dbReference>
<dbReference type="PANTHER" id="PTHR43033">
    <property type="entry name" value="TRNA(ILE)-LYSIDINE SYNTHASE-RELATED"/>
    <property type="match status" value="1"/>
</dbReference>
<dbReference type="InterPro" id="IPR014729">
    <property type="entry name" value="Rossmann-like_a/b/a_fold"/>
</dbReference>
<comment type="function">
    <text evidence="7">Ligates lysine onto the cytidine present at position 34 of the AUA codon-specific tRNA(Ile) that contains the anticodon CAU, in an ATP-dependent manner. Cytidine is converted to lysidine, thus changing the amino acid specificity of the tRNA from methionine to isoleucine.</text>
</comment>
<comment type="catalytic activity">
    <reaction evidence="6 7">
        <text>cytidine(34) in tRNA(Ile2) + L-lysine + ATP = lysidine(34) in tRNA(Ile2) + AMP + diphosphate + H(+)</text>
        <dbReference type="Rhea" id="RHEA:43744"/>
        <dbReference type="Rhea" id="RHEA-COMP:10625"/>
        <dbReference type="Rhea" id="RHEA-COMP:10670"/>
        <dbReference type="ChEBI" id="CHEBI:15378"/>
        <dbReference type="ChEBI" id="CHEBI:30616"/>
        <dbReference type="ChEBI" id="CHEBI:32551"/>
        <dbReference type="ChEBI" id="CHEBI:33019"/>
        <dbReference type="ChEBI" id="CHEBI:82748"/>
        <dbReference type="ChEBI" id="CHEBI:83665"/>
        <dbReference type="ChEBI" id="CHEBI:456215"/>
        <dbReference type="EC" id="6.3.4.19"/>
    </reaction>
</comment>
<feature type="domain" description="tRNA(Ile)-lysidine synthase substrate-binding" evidence="9">
    <location>
        <begin position="249"/>
        <end position="315"/>
    </location>
</feature>
<dbReference type="Proteomes" id="UP000029223">
    <property type="component" value="Unassembled WGS sequence"/>
</dbReference>
<evidence type="ECO:0000256" key="4">
    <source>
        <dbReference type="ARBA" id="ARBA00022741"/>
    </source>
</evidence>
<dbReference type="EMBL" id="BBMS01000001">
    <property type="protein sequence ID" value="GAL23680.1"/>
    <property type="molecule type" value="Genomic_DNA"/>
</dbReference>
<protein>
    <recommendedName>
        <fullName evidence="7">tRNA(Ile)-lysidine synthase</fullName>
        <ecNumber evidence="7">6.3.4.19</ecNumber>
    </recommendedName>
    <alternativeName>
        <fullName evidence="7">tRNA(Ile)-2-lysyl-cytidine synthase</fullName>
    </alternativeName>
    <alternativeName>
        <fullName evidence="7">tRNA(Ile)-lysidine synthetase</fullName>
    </alternativeName>
</protein>
<keyword evidence="2 7" id="KW-0436">Ligase</keyword>
<accession>A0ABQ0J4L8</accession>
<feature type="domain" description="tRNA(Ile)-lysidine/2-thiocytidine synthase N-terminal" evidence="8">
    <location>
        <begin position="21"/>
        <end position="200"/>
    </location>
</feature>
<reference evidence="11" key="1">
    <citation type="submission" date="2014-09" db="EMBL/GenBank/DDBJ databases">
        <title>Vibrio variabilis JCM 19239. (C206) whole genome shotgun sequence.</title>
        <authorList>
            <person name="Sawabe T."/>
            <person name="Meirelles P."/>
            <person name="Nakanishi M."/>
            <person name="Sayaka M."/>
            <person name="Hattori M."/>
            <person name="Ohkuma M."/>
        </authorList>
    </citation>
    <scope>NUCLEOTIDE SEQUENCE [LARGE SCALE GENOMIC DNA]</scope>
    <source>
        <strain evidence="11">JCM 19239</strain>
    </source>
</reference>
<name>A0ABQ0J4L8_9VIBR</name>
<keyword evidence="4 7" id="KW-0547">Nucleotide-binding</keyword>
<keyword evidence="5 7" id="KW-0067">ATP-binding</keyword>
<dbReference type="NCBIfam" id="TIGR02432">
    <property type="entry name" value="lysidine_TilS_N"/>
    <property type="match status" value="1"/>
</dbReference>
<dbReference type="InterPro" id="IPR012094">
    <property type="entry name" value="tRNA_Ile_lys_synt"/>
</dbReference>
<evidence type="ECO:0000256" key="1">
    <source>
        <dbReference type="ARBA" id="ARBA00022490"/>
    </source>
</evidence>
<dbReference type="InterPro" id="IPR015262">
    <property type="entry name" value="tRNA_Ile_lys_synt_subst-bd"/>
</dbReference>
<keyword evidence="1 7" id="KW-0963">Cytoplasm</keyword>
<evidence type="ECO:0000256" key="3">
    <source>
        <dbReference type="ARBA" id="ARBA00022694"/>
    </source>
</evidence>
<dbReference type="EC" id="6.3.4.19" evidence="7"/>
<evidence type="ECO:0000256" key="5">
    <source>
        <dbReference type="ARBA" id="ARBA00022840"/>
    </source>
</evidence>
<dbReference type="PANTHER" id="PTHR43033:SF1">
    <property type="entry name" value="TRNA(ILE)-LYSIDINE SYNTHASE-RELATED"/>
    <property type="match status" value="1"/>
</dbReference>